<reference evidence="11" key="1">
    <citation type="submission" date="2021-01" db="EMBL/GenBank/DDBJ databases">
        <authorList>
            <consortium name="Genoscope - CEA"/>
            <person name="William W."/>
        </authorList>
    </citation>
    <scope>NUCLEOTIDE SEQUENCE</scope>
</reference>
<comment type="subunit">
    <text evidence="10">Monomer.</text>
</comment>
<keyword evidence="4" id="KW-0677">Repeat</keyword>
<name>A0A8S1NTU6_9CILI</name>
<evidence type="ECO:0000256" key="6">
    <source>
        <dbReference type="ARBA" id="ARBA00022989"/>
    </source>
</evidence>
<dbReference type="EMBL" id="CAJJDN010000064">
    <property type="protein sequence ID" value="CAD8095140.1"/>
    <property type="molecule type" value="Genomic_DNA"/>
</dbReference>
<dbReference type="OrthoDB" id="270584at2759"/>
<protein>
    <recommendedName>
        <fullName evidence="10">ADP/ATP translocase</fullName>
    </recommendedName>
    <alternativeName>
        <fullName evidence="10">ADP,ATP carrier protein</fullName>
    </alternativeName>
</protein>
<keyword evidence="3 9" id="KW-0813">Transport</keyword>
<accession>A0A8S1NTU6</accession>
<feature type="repeat" description="Solcar" evidence="8">
    <location>
        <begin position="114"/>
        <end position="204"/>
    </location>
</feature>
<evidence type="ECO:0000313" key="12">
    <source>
        <dbReference type="Proteomes" id="UP000692954"/>
    </source>
</evidence>
<gene>
    <name evidence="11" type="ORF">PSON_ATCC_30995.1.T0640023</name>
</gene>
<comment type="subcellular location">
    <subcellularLocation>
        <location evidence="10">Membrane</location>
        <topology evidence="10">Multi-pass membrane protein</topology>
    </subcellularLocation>
    <subcellularLocation>
        <location evidence="1">Mitochondrion inner membrane</location>
        <topology evidence="1">Multi-pass membrane protein</topology>
    </subcellularLocation>
</comment>
<evidence type="ECO:0000256" key="7">
    <source>
        <dbReference type="ARBA" id="ARBA00023128"/>
    </source>
</evidence>
<comment type="function">
    <text evidence="10">Catalyzes the exchange of ADP and ATP across the membrane.</text>
</comment>
<evidence type="ECO:0000256" key="4">
    <source>
        <dbReference type="ARBA" id="ARBA00022737"/>
    </source>
</evidence>
<dbReference type="AlphaFoldDB" id="A0A8S1NTU6"/>
<dbReference type="Proteomes" id="UP000692954">
    <property type="component" value="Unassembled WGS sequence"/>
</dbReference>
<dbReference type="InterPro" id="IPR018108">
    <property type="entry name" value="MCP_transmembrane"/>
</dbReference>
<dbReference type="PROSITE" id="PS50920">
    <property type="entry name" value="SOLCAR"/>
    <property type="match status" value="3"/>
</dbReference>
<dbReference type="GO" id="GO:0005743">
    <property type="term" value="C:mitochondrial inner membrane"/>
    <property type="evidence" value="ECO:0007669"/>
    <property type="project" value="UniProtKB-SubCell"/>
</dbReference>
<keyword evidence="6 10" id="KW-1133">Transmembrane helix</keyword>
<evidence type="ECO:0000256" key="1">
    <source>
        <dbReference type="ARBA" id="ARBA00004448"/>
    </source>
</evidence>
<dbReference type="GO" id="GO:1990544">
    <property type="term" value="P:mitochondrial ATP transmembrane transport"/>
    <property type="evidence" value="ECO:0007669"/>
    <property type="project" value="InterPro"/>
</dbReference>
<feature type="transmembrane region" description="Helical" evidence="10">
    <location>
        <begin position="176"/>
        <end position="197"/>
    </location>
</feature>
<evidence type="ECO:0000256" key="8">
    <source>
        <dbReference type="PROSITE-ProRule" id="PRU00282"/>
    </source>
</evidence>
<evidence type="ECO:0000256" key="9">
    <source>
        <dbReference type="RuleBase" id="RU000488"/>
    </source>
</evidence>
<keyword evidence="8 9" id="KW-0812">Transmembrane</keyword>
<keyword evidence="12" id="KW-1185">Reference proteome</keyword>
<comment type="caution">
    <text evidence="10">Lacks conserved residue(s) required for the propagation of feature annotation.</text>
</comment>
<keyword evidence="5" id="KW-0999">Mitochondrion inner membrane</keyword>
<keyword evidence="8 10" id="KW-0472">Membrane</keyword>
<dbReference type="PANTHER" id="PTHR45635">
    <property type="entry name" value="ADP,ATP CARRIER PROTEIN 1-RELATED-RELATED"/>
    <property type="match status" value="1"/>
</dbReference>
<dbReference type="Pfam" id="PF00153">
    <property type="entry name" value="Mito_carr"/>
    <property type="match status" value="3"/>
</dbReference>
<sequence>MAKSSSGGSSKFLYDFVGGGVSGALAKTIAAPIERVKLLLQTQHSNPKLISRPYKGSLDCFKRVFLEEGILSFWRGNLSNIVRYVPIGAINFSLKDALNRQFLADVDAKKEPGRFFIGSLLCGGIAGSIGSLSAYPLDFTRTRLAADIGKAADQRQFKGLIHCLVSILKTDGIRGVYQGFQIAIVAVFFYRALYFGGYDIGKRLIWGDEAAQRKSSIFARLIFAWFVISVSETYVYPFDTARRRLMMQAGQKTNLEYDGVFDCFKKIAQREGIRGFYKGNITNICRSVGSAQVLVFYDEFQKLAIKDEKN</sequence>
<comment type="caution">
    <text evidence="11">The sequence shown here is derived from an EMBL/GenBank/DDBJ whole genome shotgun (WGS) entry which is preliminary data.</text>
</comment>
<feature type="repeat" description="Solcar" evidence="8">
    <location>
        <begin position="10"/>
        <end position="101"/>
    </location>
</feature>
<evidence type="ECO:0000256" key="2">
    <source>
        <dbReference type="ARBA" id="ARBA00006375"/>
    </source>
</evidence>
<keyword evidence="7" id="KW-0496">Mitochondrion</keyword>
<feature type="repeat" description="Solcar" evidence="8">
    <location>
        <begin position="215"/>
        <end position="303"/>
    </location>
</feature>
<evidence type="ECO:0000313" key="11">
    <source>
        <dbReference type="EMBL" id="CAD8095140.1"/>
    </source>
</evidence>
<dbReference type="GO" id="GO:0005471">
    <property type="term" value="F:ATP:ADP antiporter activity"/>
    <property type="evidence" value="ECO:0007669"/>
    <property type="project" value="UniProtKB-UniRule"/>
</dbReference>
<proteinExistence type="inferred from homology"/>
<evidence type="ECO:0000256" key="5">
    <source>
        <dbReference type="ARBA" id="ARBA00022792"/>
    </source>
</evidence>
<dbReference type="PANTHER" id="PTHR45635:SF14">
    <property type="entry name" value="ADP_ATP TRANSLOCASE"/>
    <property type="match status" value="1"/>
</dbReference>
<evidence type="ECO:0000256" key="3">
    <source>
        <dbReference type="ARBA" id="ARBA00022448"/>
    </source>
</evidence>
<feature type="transmembrane region" description="Helical" evidence="10">
    <location>
        <begin position="217"/>
        <end position="238"/>
    </location>
</feature>
<organism evidence="11 12">
    <name type="scientific">Paramecium sonneborni</name>
    <dbReference type="NCBI Taxonomy" id="65129"/>
    <lineage>
        <taxon>Eukaryota</taxon>
        <taxon>Sar</taxon>
        <taxon>Alveolata</taxon>
        <taxon>Ciliophora</taxon>
        <taxon>Intramacronucleata</taxon>
        <taxon>Oligohymenophorea</taxon>
        <taxon>Peniculida</taxon>
        <taxon>Parameciidae</taxon>
        <taxon>Paramecium</taxon>
    </lineage>
</organism>
<comment type="similarity">
    <text evidence="2 9">Belongs to the mitochondrial carrier (TC 2.A.29) family.</text>
</comment>
<dbReference type="InterPro" id="IPR002113">
    <property type="entry name" value="ADT_euk_type"/>
</dbReference>
<evidence type="ECO:0000256" key="10">
    <source>
        <dbReference type="RuleBase" id="RU368008"/>
    </source>
</evidence>
<feature type="transmembrane region" description="Helical" evidence="10">
    <location>
        <begin position="115"/>
        <end position="135"/>
    </location>
</feature>
<dbReference type="GO" id="GO:0140021">
    <property type="term" value="P:mitochondrial ADP transmembrane transport"/>
    <property type="evidence" value="ECO:0007669"/>
    <property type="project" value="InterPro"/>
</dbReference>